<evidence type="ECO:0000256" key="7">
    <source>
        <dbReference type="SAM" id="Phobius"/>
    </source>
</evidence>
<evidence type="ECO:0000256" key="3">
    <source>
        <dbReference type="ARBA" id="ARBA00022801"/>
    </source>
</evidence>
<dbReference type="InterPro" id="IPR001915">
    <property type="entry name" value="Peptidase_M48"/>
</dbReference>
<dbReference type="Proteomes" id="UP000515498">
    <property type="component" value="Chromosome"/>
</dbReference>
<dbReference type="PANTHER" id="PTHR34978">
    <property type="entry name" value="POSSIBLE SENSOR-TRANSDUCER PROTEIN BLAR"/>
    <property type="match status" value="1"/>
</dbReference>
<protein>
    <submittedName>
        <fullName evidence="9">M56 family metallopeptidase</fullName>
    </submittedName>
</protein>
<feature type="transmembrane region" description="Helical" evidence="7">
    <location>
        <begin position="37"/>
        <end position="61"/>
    </location>
</feature>
<dbReference type="GO" id="GO:0046872">
    <property type="term" value="F:metal ion binding"/>
    <property type="evidence" value="ECO:0007669"/>
    <property type="project" value="UniProtKB-KW"/>
</dbReference>
<dbReference type="GO" id="GO:0006508">
    <property type="term" value="P:proteolysis"/>
    <property type="evidence" value="ECO:0007669"/>
    <property type="project" value="UniProtKB-KW"/>
</dbReference>
<evidence type="ECO:0000256" key="1">
    <source>
        <dbReference type="ARBA" id="ARBA00022670"/>
    </source>
</evidence>
<sequence>MTLFCLVVYAAALVFVGPSVLTRLTHGGQAPRAGVVLWLTAIASAVGTGMVITAFVALDVITHWGQPGILAASCLKWLCELASGAAGLVPQFAVLAVVVVLLALAVGVGVRLARTIARLRGHAHEHGAAIRMVGRPLHGGDVYVVEAGERAAYCVSGRPSTIVVTSSAVAALRARELGAVIAHERAHLVGHHLTIVTVLRGLASVLPRVALFAWAPGEVARLLEMCADDAAAHRFGERALLDGLMALVGAAPASALGAADIAVLHRAGRLADPATRRARLSIRAVLTGASAVIAVGPAGVLAVGLSGAWACIG</sequence>
<name>A0A7G8PD84_9MYCO</name>
<accession>A0A7G8PD84</accession>
<comment type="similarity">
    <text evidence="6">Belongs to the peptidase M48 family.</text>
</comment>
<dbReference type="Gene3D" id="3.30.2010.10">
    <property type="entry name" value="Metalloproteases ('zincins'), catalytic domain"/>
    <property type="match status" value="1"/>
</dbReference>
<dbReference type="RefSeq" id="WP_187096749.1">
    <property type="nucleotide sequence ID" value="NZ_CP059894.1"/>
</dbReference>
<dbReference type="GO" id="GO:0004222">
    <property type="term" value="F:metalloendopeptidase activity"/>
    <property type="evidence" value="ECO:0007669"/>
    <property type="project" value="InterPro"/>
</dbReference>
<proteinExistence type="inferred from homology"/>
<keyword evidence="5 6" id="KW-0482">Metalloprotease</keyword>
<evidence type="ECO:0000256" key="2">
    <source>
        <dbReference type="ARBA" id="ARBA00022723"/>
    </source>
</evidence>
<evidence type="ECO:0000256" key="6">
    <source>
        <dbReference type="RuleBase" id="RU003983"/>
    </source>
</evidence>
<keyword evidence="4 6" id="KW-0862">Zinc</keyword>
<evidence type="ECO:0000256" key="4">
    <source>
        <dbReference type="ARBA" id="ARBA00022833"/>
    </source>
</evidence>
<reference evidence="9 10" key="1">
    <citation type="submission" date="2020-07" db="EMBL/GenBank/DDBJ databases">
        <title>Draft genome sequence of four isobutane-metabolizing strains capable of cometabolically degrading diverse ether contaminants.</title>
        <authorList>
            <person name="Chen W."/>
            <person name="Faulkner N."/>
            <person name="Smith C."/>
            <person name="Hyman M."/>
        </authorList>
    </citation>
    <scope>NUCLEOTIDE SEQUENCE [LARGE SCALE GENOMIC DNA]</scope>
    <source>
        <strain evidence="9 10">2A</strain>
    </source>
</reference>
<dbReference type="InterPro" id="IPR052173">
    <property type="entry name" value="Beta-lactam_resp_regulator"/>
</dbReference>
<dbReference type="EMBL" id="CP059894">
    <property type="protein sequence ID" value="QNJ92300.1"/>
    <property type="molecule type" value="Genomic_DNA"/>
</dbReference>
<keyword evidence="7" id="KW-0812">Transmembrane</keyword>
<dbReference type="AlphaFoldDB" id="A0A7G8PD84"/>
<keyword evidence="2" id="KW-0479">Metal-binding</keyword>
<keyword evidence="7" id="KW-0472">Membrane</keyword>
<feature type="transmembrane region" description="Helical" evidence="7">
    <location>
        <begin position="285"/>
        <end position="310"/>
    </location>
</feature>
<evidence type="ECO:0000259" key="8">
    <source>
        <dbReference type="Pfam" id="PF01435"/>
    </source>
</evidence>
<gene>
    <name evidence="9" type="ORF">HZU40_29775</name>
</gene>
<dbReference type="CDD" id="cd07326">
    <property type="entry name" value="M56_BlaR1_MecR1_like"/>
    <property type="match status" value="1"/>
</dbReference>
<comment type="cofactor">
    <cofactor evidence="6">
        <name>Zn(2+)</name>
        <dbReference type="ChEBI" id="CHEBI:29105"/>
    </cofactor>
    <text evidence="6">Binds 1 zinc ion per subunit.</text>
</comment>
<feature type="domain" description="Peptidase M48" evidence="8">
    <location>
        <begin position="130"/>
        <end position="204"/>
    </location>
</feature>
<dbReference type="PANTHER" id="PTHR34978:SF3">
    <property type="entry name" value="SLR0241 PROTEIN"/>
    <property type="match status" value="1"/>
</dbReference>
<evidence type="ECO:0000313" key="9">
    <source>
        <dbReference type="EMBL" id="QNJ92300.1"/>
    </source>
</evidence>
<evidence type="ECO:0000313" key="10">
    <source>
        <dbReference type="Proteomes" id="UP000515498"/>
    </source>
</evidence>
<keyword evidence="7" id="KW-1133">Transmembrane helix</keyword>
<feature type="transmembrane region" description="Helical" evidence="7">
    <location>
        <begin position="92"/>
        <end position="113"/>
    </location>
</feature>
<organism evidence="9 10">
    <name type="scientific">Mycolicibacterium fluoranthenivorans</name>
    <dbReference type="NCBI Taxonomy" id="258505"/>
    <lineage>
        <taxon>Bacteria</taxon>
        <taxon>Bacillati</taxon>
        <taxon>Actinomycetota</taxon>
        <taxon>Actinomycetes</taxon>
        <taxon>Mycobacteriales</taxon>
        <taxon>Mycobacteriaceae</taxon>
        <taxon>Mycolicibacterium</taxon>
    </lineage>
</organism>
<dbReference type="KEGG" id="mflu:HZU40_29775"/>
<dbReference type="Pfam" id="PF01435">
    <property type="entry name" value="Peptidase_M48"/>
    <property type="match status" value="1"/>
</dbReference>
<keyword evidence="1 6" id="KW-0645">Protease</keyword>
<keyword evidence="3 6" id="KW-0378">Hydrolase</keyword>
<evidence type="ECO:0000256" key="5">
    <source>
        <dbReference type="ARBA" id="ARBA00023049"/>
    </source>
</evidence>